<dbReference type="Proteomes" id="UP000324800">
    <property type="component" value="Unassembled WGS sequence"/>
</dbReference>
<accession>A0A5J4WZF0</accession>
<name>A0A5J4WZF0_9EUKA</name>
<proteinExistence type="predicted"/>
<feature type="non-terminal residue" evidence="1">
    <location>
        <position position="1"/>
    </location>
</feature>
<dbReference type="EMBL" id="SNRW01000666">
    <property type="protein sequence ID" value="KAA6399856.1"/>
    <property type="molecule type" value="Genomic_DNA"/>
</dbReference>
<comment type="caution">
    <text evidence="1">The sequence shown here is derived from an EMBL/GenBank/DDBJ whole genome shotgun (WGS) entry which is preliminary data.</text>
</comment>
<protein>
    <submittedName>
        <fullName evidence="1">Uncharacterized protein</fullName>
    </submittedName>
</protein>
<organism evidence="1 2">
    <name type="scientific">Streblomastix strix</name>
    <dbReference type="NCBI Taxonomy" id="222440"/>
    <lineage>
        <taxon>Eukaryota</taxon>
        <taxon>Metamonada</taxon>
        <taxon>Preaxostyla</taxon>
        <taxon>Oxymonadida</taxon>
        <taxon>Streblomastigidae</taxon>
        <taxon>Streblomastix</taxon>
    </lineage>
</organism>
<gene>
    <name evidence="1" type="ORF">EZS28_004611</name>
</gene>
<reference evidence="1 2" key="1">
    <citation type="submission" date="2019-03" db="EMBL/GenBank/DDBJ databases">
        <title>Single cell metagenomics reveals metabolic interactions within the superorganism composed of flagellate Streblomastix strix and complex community of Bacteroidetes bacteria on its surface.</title>
        <authorList>
            <person name="Treitli S.C."/>
            <person name="Kolisko M."/>
            <person name="Husnik F."/>
            <person name="Keeling P."/>
            <person name="Hampl V."/>
        </authorList>
    </citation>
    <scope>NUCLEOTIDE SEQUENCE [LARGE SCALE GENOMIC DNA]</scope>
    <source>
        <strain evidence="1">ST1C</strain>
    </source>
</reference>
<dbReference type="AlphaFoldDB" id="A0A5J4WZF0"/>
<evidence type="ECO:0000313" key="2">
    <source>
        <dbReference type="Proteomes" id="UP000324800"/>
    </source>
</evidence>
<sequence length="208" mass="23205">QVISQKTQRGQSFLILSIVQGTWKDNGLMIGARSISFEGASVNETILTNKITYKIWLACVIGGILYIRNIVLRQTSSPGSYDVILVLRGDGTIELAQVVIRQREQSLKQSSRIHINEDEDQPEIINPTLLRRNIKCRYESRIISPTKGFSENGLQEDSQWILKTLEGSFGQSDSEQECETLQGVTVKAPLIDDIGGTLHFSNVDKAIN</sequence>
<evidence type="ECO:0000313" key="1">
    <source>
        <dbReference type="EMBL" id="KAA6399856.1"/>
    </source>
</evidence>